<dbReference type="STRING" id="1300222.I532_05010"/>
<protein>
    <submittedName>
        <fullName evidence="1">Uncharacterized protein</fullName>
    </submittedName>
</protein>
<organism evidence="1 2">
    <name type="scientific">Brevibacillus borstelensis AK1</name>
    <dbReference type="NCBI Taxonomy" id="1300222"/>
    <lineage>
        <taxon>Bacteria</taxon>
        <taxon>Bacillati</taxon>
        <taxon>Bacillota</taxon>
        <taxon>Bacilli</taxon>
        <taxon>Bacillales</taxon>
        <taxon>Paenibacillaceae</taxon>
        <taxon>Brevibacillus</taxon>
    </lineage>
</organism>
<name>M8DAN4_9BACL</name>
<gene>
    <name evidence="1" type="ORF">I532_05010</name>
</gene>
<dbReference type="EMBL" id="APBN01000002">
    <property type="protein sequence ID" value="EMT53344.1"/>
    <property type="molecule type" value="Genomic_DNA"/>
</dbReference>
<sequence length="109" mass="12390">MRKIACAAGSSREELSRLFVALSFHICRQIILFPAKLFINFLDWLTISFAKKLVLLKFAMLLDKEMISAKKEQFHLGRSVHFVLNKNARTTQKAAGQHLHHAVSPQTKG</sequence>
<dbReference type="AlphaFoldDB" id="M8DAN4"/>
<keyword evidence="2" id="KW-1185">Reference proteome</keyword>
<comment type="caution">
    <text evidence="1">The sequence shown here is derived from an EMBL/GenBank/DDBJ whole genome shotgun (WGS) entry which is preliminary data.</text>
</comment>
<evidence type="ECO:0000313" key="2">
    <source>
        <dbReference type="Proteomes" id="UP000012081"/>
    </source>
</evidence>
<dbReference type="Proteomes" id="UP000012081">
    <property type="component" value="Unassembled WGS sequence"/>
</dbReference>
<proteinExistence type="predicted"/>
<evidence type="ECO:0000313" key="1">
    <source>
        <dbReference type="EMBL" id="EMT53344.1"/>
    </source>
</evidence>
<reference evidence="1 2" key="1">
    <citation type="submission" date="2013-03" db="EMBL/GenBank/DDBJ databases">
        <title>Assembly of a new bacterial strain Brevibacillus borstelensis AK1.</title>
        <authorList>
            <person name="Rajan I."/>
            <person name="PoliReddy D."/>
            <person name="Sugumar T."/>
            <person name="Rathinam K."/>
            <person name="Alqarawi S."/>
            <person name="Khalil A.B."/>
            <person name="Sivakumar N."/>
        </authorList>
    </citation>
    <scope>NUCLEOTIDE SEQUENCE [LARGE SCALE GENOMIC DNA]</scope>
    <source>
        <strain evidence="1 2">AK1</strain>
    </source>
</reference>
<accession>M8DAN4</accession>